<dbReference type="OrthoDB" id="1405469at2759"/>
<dbReference type="AlphaFoldDB" id="A0A3S5FET7"/>
<comment type="caution">
    <text evidence="1">The sequence shown here is derived from an EMBL/GenBank/DDBJ whole genome shotgun (WGS) entry which is preliminary data.</text>
</comment>
<protein>
    <submittedName>
        <fullName evidence="1">Uncharacterized protein</fullName>
    </submittedName>
</protein>
<accession>A0A3S5FET7</accession>
<reference evidence="1" key="1">
    <citation type="submission" date="2018-11" db="EMBL/GenBank/DDBJ databases">
        <authorList>
            <consortium name="Pathogen Informatics"/>
        </authorList>
    </citation>
    <scope>NUCLEOTIDE SEQUENCE</scope>
</reference>
<proteinExistence type="predicted"/>
<name>A0A3S5FET7_9PLAT</name>
<gene>
    <name evidence="1" type="ORF">PXEA_LOCUS20865</name>
</gene>
<evidence type="ECO:0000313" key="1">
    <source>
        <dbReference type="EMBL" id="VEL27425.1"/>
    </source>
</evidence>
<evidence type="ECO:0000313" key="2">
    <source>
        <dbReference type="Proteomes" id="UP000784294"/>
    </source>
</evidence>
<keyword evidence="2" id="KW-1185">Reference proteome</keyword>
<sequence length="236" mass="26316">MLYLANSDFRPLSRYFFGCSPPDWRVATFRADQGDSFLSFSLFQMHQFALRKKLSQKALMSCLHFLYSFFPSQPTKLCASCLLAPLLLCTGRLWFSLSRPLPYTPPSADTLARLRDLLTLCWAGDWLTGAGRPPHGLRIAFYSRVTLARLAVCLHIIRRAELSRARHLAESIATSAWQLPQKQTLVGSTPSPVSGFTAFVSMAEARPDALGSVGRAPQQSTFDTVNRLSRLISSLI</sequence>
<dbReference type="Proteomes" id="UP000784294">
    <property type="component" value="Unassembled WGS sequence"/>
</dbReference>
<organism evidence="1 2">
    <name type="scientific">Protopolystoma xenopodis</name>
    <dbReference type="NCBI Taxonomy" id="117903"/>
    <lineage>
        <taxon>Eukaryota</taxon>
        <taxon>Metazoa</taxon>
        <taxon>Spiralia</taxon>
        <taxon>Lophotrochozoa</taxon>
        <taxon>Platyhelminthes</taxon>
        <taxon>Monogenea</taxon>
        <taxon>Polyopisthocotylea</taxon>
        <taxon>Polystomatidea</taxon>
        <taxon>Polystomatidae</taxon>
        <taxon>Protopolystoma</taxon>
    </lineage>
</organism>
<dbReference type="EMBL" id="CAAALY010087163">
    <property type="protein sequence ID" value="VEL27425.1"/>
    <property type="molecule type" value="Genomic_DNA"/>
</dbReference>